<evidence type="ECO:0000313" key="4">
    <source>
        <dbReference type="Proteomes" id="UP001177023"/>
    </source>
</evidence>
<accession>A0AA36C8H1</accession>
<dbReference type="InterPro" id="IPR027417">
    <property type="entry name" value="P-loop_NTPase"/>
</dbReference>
<sequence>MPKQDTEELRRRRLSETSSDEQELDIASLQLEPGHSEERTEKEGSGQGCRQKAQSGILTEDRLTDEESLHSEGEDFEAVEANDLTELPRGTKELAKFVIDNRPFGNFDQLELKLSRERGGYAVIESYIEDLRKRGILKRILDCCDVDSANVEKDFEQVKHDDTLPALLTKDYHLHRYQQEGLNWLIMMHKKKLNCILADEMGLGKTIQIIAFCAWLKEKGVKGTQLIIVPSSTMENWMAELERWCPALKVLVYYGSQDERYQIRASMKKKKTKADIILTTYNMSTKPADRKIYQQFEINYVIYDEGHMLKNCGSLRFQQLITIKSKRKILLTGTPLQNNLIELISLMYFVMKDVFDKYCDDMNHLLSHFKQQGGRVNDAAEKALYQRDRIDQARFRFFRNCPRRLNKLWPLEMTDHQVMLYNYQLELARESQDVDRPKLRDLYTGMMRLRQAANHPLMTRSVYNDDECVKIAQQLIKFASTKQFLLDSELSVCSGKCAYLDKELARIKGMGEKVLIFSQFTEMLDILQLYMEVGATLSCVSMEYTGAHTATPHQ</sequence>
<dbReference type="SUPFAM" id="SSF52540">
    <property type="entry name" value="P-loop containing nucleoside triphosphate hydrolases"/>
    <property type="match status" value="2"/>
</dbReference>
<dbReference type="Gene3D" id="3.40.50.300">
    <property type="entry name" value="P-loop containing nucleotide triphosphate hydrolases"/>
    <property type="match status" value="1"/>
</dbReference>
<feature type="compositionally biased region" description="Basic and acidic residues" evidence="1">
    <location>
        <begin position="59"/>
        <end position="73"/>
    </location>
</feature>
<dbReference type="EMBL" id="CATQJA010000701">
    <property type="protein sequence ID" value="CAJ0563327.1"/>
    <property type="molecule type" value="Genomic_DNA"/>
</dbReference>
<keyword evidence="4" id="KW-1185">Reference proteome</keyword>
<feature type="region of interest" description="Disordered" evidence="1">
    <location>
        <begin position="1"/>
        <end position="74"/>
    </location>
</feature>
<name>A0AA36C8H1_9BILA</name>
<evidence type="ECO:0000313" key="3">
    <source>
        <dbReference type="EMBL" id="CAJ0563327.1"/>
    </source>
</evidence>
<evidence type="ECO:0000256" key="1">
    <source>
        <dbReference type="SAM" id="MobiDB-lite"/>
    </source>
</evidence>
<protein>
    <recommendedName>
        <fullName evidence="2">Helicase ATP-binding domain-containing protein</fullName>
    </recommendedName>
</protein>
<dbReference type="Pfam" id="PF00176">
    <property type="entry name" value="SNF2-rel_dom"/>
    <property type="match status" value="1"/>
</dbReference>
<organism evidence="3 4">
    <name type="scientific">Mesorhabditis spiculigera</name>
    <dbReference type="NCBI Taxonomy" id="96644"/>
    <lineage>
        <taxon>Eukaryota</taxon>
        <taxon>Metazoa</taxon>
        <taxon>Ecdysozoa</taxon>
        <taxon>Nematoda</taxon>
        <taxon>Chromadorea</taxon>
        <taxon>Rhabditida</taxon>
        <taxon>Rhabditina</taxon>
        <taxon>Rhabditomorpha</taxon>
        <taxon>Rhabditoidea</taxon>
        <taxon>Rhabditidae</taxon>
        <taxon>Mesorhabditinae</taxon>
        <taxon>Mesorhabditis</taxon>
    </lineage>
</organism>
<dbReference type="InterPro" id="IPR000330">
    <property type="entry name" value="SNF2_N"/>
</dbReference>
<proteinExistence type="predicted"/>
<dbReference type="PROSITE" id="PS51192">
    <property type="entry name" value="HELICASE_ATP_BIND_1"/>
    <property type="match status" value="1"/>
</dbReference>
<evidence type="ECO:0000259" key="2">
    <source>
        <dbReference type="PROSITE" id="PS51192"/>
    </source>
</evidence>
<feature type="compositionally biased region" description="Basic and acidic residues" evidence="1">
    <location>
        <begin position="34"/>
        <end position="44"/>
    </location>
</feature>
<dbReference type="GO" id="GO:0005524">
    <property type="term" value="F:ATP binding"/>
    <property type="evidence" value="ECO:0007669"/>
    <property type="project" value="InterPro"/>
</dbReference>
<dbReference type="AlphaFoldDB" id="A0AA36C8H1"/>
<dbReference type="SMART" id="SM00487">
    <property type="entry name" value="DEXDc"/>
    <property type="match status" value="1"/>
</dbReference>
<dbReference type="InterPro" id="IPR038718">
    <property type="entry name" value="SNF2-like_sf"/>
</dbReference>
<dbReference type="PANTHER" id="PTHR10799">
    <property type="entry name" value="SNF2/RAD54 HELICASE FAMILY"/>
    <property type="match status" value="1"/>
</dbReference>
<dbReference type="InterPro" id="IPR014001">
    <property type="entry name" value="Helicase_ATP-bd"/>
</dbReference>
<reference evidence="3" key="1">
    <citation type="submission" date="2023-06" db="EMBL/GenBank/DDBJ databases">
        <authorList>
            <person name="Delattre M."/>
        </authorList>
    </citation>
    <scope>NUCLEOTIDE SEQUENCE</scope>
    <source>
        <strain evidence="3">AF72</strain>
    </source>
</reference>
<dbReference type="Gene3D" id="3.40.50.10810">
    <property type="entry name" value="Tandem AAA-ATPase domain"/>
    <property type="match status" value="1"/>
</dbReference>
<feature type="compositionally biased region" description="Basic and acidic residues" evidence="1">
    <location>
        <begin position="1"/>
        <end position="10"/>
    </location>
</feature>
<gene>
    <name evidence="3" type="ORF">MSPICULIGERA_LOCUS2407</name>
</gene>
<feature type="domain" description="Helicase ATP-binding" evidence="2">
    <location>
        <begin position="186"/>
        <end position="353"/>
    </location>
</feature>
<dbReference type="Proteomes" id="UP001177023">
    <property type="component" value="Unassembled WGS sequence"/>
</dbReference>
<feature type="non-terminal residue" evidence="3">
    <location>
        <position position="1"/>
    </location>
</feature>
<comment type="caution">
    <text evidence="3">The sequence shown here is derived from an EMBL/GenBank/DDBJ whole genome shotgun (WGS) entry which is preliminary data.</text>
</comment>